<dbReference type="EC" id="3.4.11.9" evidence="7"/>
<comment type="similarity">
    <text evidence="1">Belongs to the peptidase M24B family.</text>
</comment>
<dbReference type="SUPFAM" id="SSF55920">
    <property type="entry name" value="Creatinase/aminopeptidase"/>
    <property type="match status" value="1"/>
</dbReference>
<dbReference type="InterPro" id="IPR032416">
    <property type="entry name" value="Peptidase_M24_C"/>
</dbReference>
<keyword evidence="7" id="KW-0645">Protease</keyword>
<evidence type="ECO:0000259" key="4">
    <source>
        <dbReference type="Pfam" id="PF00557"/>
    </source>
</evidence>
<dbReference type="PANTHER" id="PTHR43763">
    <property type="entry name" value="XAA-PRO AMINOPEPTIDASE 1"/>
    <property type="match status" value="1"/>
</dbReference>
<evidence type="ECO:0000259" key="6">
    <source>
        <dbReference type="Pfam" id="PF16188"/>
    </source>
</evidence>
<gene>
    <name evidence="7" type="ORF">GbCGDNIH3_2193</name>
</gene>
<evidence type="ECO:0000259" key="5">
    <source>
        <dbReference type="Pfam" id="PF01321"/>
    </source>
</evidence>
<dbReference type="Pfam" id="PF00557">
    <property type="entry name" value="Peptidase_M24"/>
    <property type="match status" value="1"/>
</dbReference>
<evidence type="ECO:0000313" key="7">
    <source>
        <dbReference type="EMBL" id="AHJ64094.1"/>
    </source>
</evidence>
<evidence type="ECO:0000313" key="8">
    <source>
        <dbReference type="Proteomes" id="UP000019438"/>
    </source>
</evidence>
<keyword evidence="7" id="KW-0031">Aminopeptidase</keyword>
<dbReference type="CDD" id="cd01085">
    <property type="entry name" value="APP"/>
    <property type="match status" value="1"/>
</dbReference>
<evidence type="ECO:0000256" key="2">
    <source>
        <dbReference type="ARBA" id="ARBA00022723"/>
    </source>
</evidence>
<feature type="domain" description="Creatinase N-terminal" evidence="5">
    <location>
        <begin position="15"/>
        <end position="122"/>
    </location>
</feature>
<dbReference type="SUPFAM" id="SSF53092">
    <property type="entry name" value="Creatinase/prolidase N-terminal domain"/>
    <property type="match status" value="2"/>
</dbReference>
<keyword evidence="2" id="KW-0479">Metal-binding</keyword>
<dbReference type="AlphaFoldDB" id="A0AAN0RFV0"/>
<dbReference type="FunFam" id="3.90.230.10:FF:000009">
    <property type="entry name" value="xaa-Pro aminopeptidase 2"/>
    <property type="match status" value="1"/>
</dbReference>
<accession>A0AAN0RFV0</accession>
<keyword evidence="3 7" id="KW-0378">Hydrolase</keyword>
<sequence length="600" mass="64143">MATVETGRNAQAAARLAAFRTVIAGQGLEGFIIPRADEHLGEYVPPCAERLAFLTGFTGSAGLAVVLHQRAALFTDGRYTLQAAQETDPSLWEQCHIIETPPPLWLANAAGKGARIGYDPLLISEDGLGRFTAAGLEMVPVAANPVDAVWPDRPAPPLAAAVPHPLERAGQDSASRRMEIGDALAEAGEDAVVLTDPASLAWLLNIRGQDVPFTPYALGFAVLFADGKVALFMAPEKIPAATAQWLGADVTLQPRTALSAALQALEGKTVRLDPATAPVWFAQVLRQAGAVLSPGADPCALPRACKNAVEQAGARHAHRRDAVALCRFLYSLNPLREGETEASAAARLLSFRQQADEFRGESFPAISGAGEHGAVIHYRVTAETDRPVRPNEVYLIDSGGQYLDGTTDVTRTIWTGPAAPPALLRDRFTRVLKGHIAVATLQFPQGVAGPHIDAMARRSLWDVGLDYDHGTGHGVGSYLSVHEGPASLSRAGRPVALCPGMILSDEPGYYQPGEYGIRLENLLLVQERDVLDTARPFLGFETLTLAPFDRTLIEPGLLTEAERVWLDTYHARVLAEIGPLLPPSEQAWLEAACAPLSNEA</sequence>
<dbReference type="InterPro" id="IPR050422">
    <property type="entry name" value="X-Pro_aminopeptidase_P"/>
</dbReference>
<dbReference type="Gene3D" id="3.40.350.10">
    <property type="entry name" value="Creatinase/prolidase N-terminal domain"/>
    <property type="match status" value="2"/>
</dbReference>
<dbReference type="Gene3D" id="3.90.230.10">
    <property type="entry name" value="Creatinase/methionine aminopeptidase superfamily"/>
    <property type="match status" value="1"/>
</dbReference>
<dbReference type="InterPro" id="IPR033740">
    <property type="entry name" value="Pept_M24B"/>
</dbReference>
<dbReference type="RefSeq" id="WP_025287490.1">
    <property type="nucleotide sequence ID" value="NZ_CP003181.2"/>
</dbReference>
<evidence type="ECO:0000256" key="1">
    <source>
        <dbReference type="ARBA" id="ARBA00008766"/>
    </source>
</evidence>
<dbReference type="EMBL" id="CP003181">
    <property type="protein sequence ID" value="AHJ64094.1"/>
    <property type="molecule type" value="Genomic_DNA"/>
</dbReference>
<dbReference type="GO" id="GO:0046872">
    <property type="term" value="F:metal ion binding"/>
    <property type="evidence" value="ECO:0007669"/>
    <property type="project" value="UniProtKB-KW"/>
</dbReference>
<proteinExistence type="inferred from homology"/>
<dbReference type="InterPro" id="IPR000994">
    <property type="entry name" value="Pept_M24"/>
</dbReference>
<dbReference type="GO" id="GO:0005737">
    <property type="term" value="C:cytoplasm"/>
    <property type="evidence" value="ECO:0007669"/>
    <property type="project" value="UniProtKB-ARBA"/>
</dbReference>
<dbReference type="GO" id="GO:0070006">
    <property type="term" value="F:metalloaminopeptidase activity"/>
    <property type="evidence" value="ECO:0007669"/>
    <property type="project" value="InterPro"/>
</dbReference>
<protein>
    <submittedName>
        <fullName evidence="7">Xaa-Pro aminopeptidase</fullName>
        <ecNumber evidence="7">3.4.11.9</ecNumber>
    </submittedName>
</protein>
<dbReference type="Pfam" id="PF16188">
    <property type="entry name" value="Peptidase_M24_C"/>
    <property type="match status" value="1"/>
</dbReference>
<dbReference type="InterPro" id="IPR036005">
    <property type="entry name" value="Creatinase/aminopeptidase-like"/>
</dbReference>
<reference evidence="8" key="1">
    <citation type="submission" date="2012-06" db="EMBL/GenBank/DDBJ databases">
        <title>Genome analysis of multiple Granulibacter bethesdensis isolates demonstrates substantial genome diversity.</title>
        <authorList>
            <person name="Greenberg D.E."/>
            <person name="Porcella S.F."/>
            <person name="Zarember K."/>
            <person name="Zelazny A.M."/>
            <person name="Bruno D."/>
            <person name="Martens C."/>
            <person name="Barbian K.D."/>
            <person name="Jaske E."/>
            <person name="Holland S.M."/>
        </authorList>
    </citation>
    <scope>NUCLEOTIDE SEQUENCE [LARGE SCALE GENOMIC DNA]</scope>
    <source>
        <strain evidence="8">CGDNIH3</strain>
    </source>
</reference>
<organism evidence="7 8">
    <name type="scientific">Granulibacter bethesdensis</name>
    <dbReference type="NCBI Taxonomy" id="364410"/>
    <lineage>
        <taxon>Bacteria</taxon>
        <taxon>Pseudomonadati</taxon>
        <taxon>Pseudomonadota</taxon>
        <taxon>Alphaproteobacteria</taxon>
        <taxon>Acetobacterales</taxon>
        <taxon>Acetobacteraceae</taxon>
        <taxon>Granulibacter</taxon>
    </lineage>
</organism>
<feature type="domain" description="Peptidase M24" evidence="4">
    <location>
        <begin position="314"/>
        <end position="527"/>
    </location>
</feature>
<feature type="domain" description="Peptidase M24 C-terminal" evidence="6">
    <location>
        <begin position="536"/>
        <end position="596"/>
    </location>
</feature>
<name>A0AAN0RFV0_9PROT</name>
<dbReference type="KEGG" id="gbc:GbCGDNIH3_2193"/>
<dbReference type="Pfam" id="PF01321">
    <property type="entry name" value="Creatinase_N"/>
    <property type="match status" value="1"/>
</dbReference>
<dbReference type="Pfam" id="PF16189">
    <property type="entry name" value="Creatinase_N_2"/>
    <property type="match status" value="1"/>
</dbReference>
<dbReference type="PANTHER" id="PTHR43763:SF6">
    <property type="entry name" value="XAA-PRO AMINOPEPTIDASE 1"/>
    <property type="match status" value="1"/>
</dbReference>
<dbReference type="Proteomes" id="UP000019438">
    <property type="component" value="Chromosome"/>
</dbReference>
<dbReference type="InterPro" id="IPR029149">
    <property type="entry name" value="Creatin/AminoP/Spt16_N"/>
</dbReference>
<evidence type="ECO:0000256" key="3">
    <source>
        <dbReference type="ARBA" id="ARBA00022801"/>
    </source>
</evidence>
<dbReference type="InterPro" id="IPR000587">
    <property type="entry name" value="Creatinase_N"/>
</dbReference>